<sequence length="121" mass="14350">MSLTSWKLLTFSSTIVHQTLKARRQFLVRKRTPTLPLVYGRHYSAMIESYRFKNSIKNTMDQFGKQPREESRSGRQYIQRKGTKQIQAKRKNLARSRSDRLRLICANFTEIQCCTISYTIR</sequence>
<dbReference type="AlphaFoldDB" id="A0A2G9USI5"/>
<dbReference type="EMBL" id="KZ345494">
    <property type="protein sequence ID" value="PIO73225.1"/>
    <property type="molecule type" value="Genomic_DNA"/>
</dbReference>
<evidence type="ECO:0000256" key="1">
    <source>
        <dbReference type="SAM" id="MobiDB-lite"/>
    </source>
</evidence>
<protein>
    <submittedName>
        <fullName evidence="2">Uncharacterized protein</fullName>
    </submittedName>
</protein>
<gene>
    <name evidence="2" type="ORF">TELCIR_04807</name>
</gene>
<accession>A0A2G9USI5</accession>
<name>A0A2G9USI5_TELCI</name>
<evidence type="ECO:0000313" key="3">
    <source>
        <dbReference type="Proteomes" id="UP000230423"/>
    </source>
</evidence>
<organism evidence="2 3">
    <name type="scientific">Teladorsagia circumcincta</name>
    <name type="common">Brown stomach worm</name>
    <name type="synonym">Ostertagia circumcincta</name>
    <dbReference type="NCBI Taxonomy" id="45464"/>
    <lineage>
        <taxon>Eukaryota</taxon>
        <taxon>Metazoa</taxon>
        <taxon>Ecdysozoa</taxon>
        <taxon>Nematoda</taxon>
        <taxon>Chromadorea</taxon>
        <taxon>Rhabditida</taxon>
        <taxon>Rhabditina</taxon>
        <taxon>Rhabditomorpha</taxon>
        <taxon>Strongyloidea</taxon>
        <taxon>Trichostrongylidae</taxon>
        <taxon>Teladorsagia</taxon>
    </lineage>
</organism>
<keyword evidence="3" id="KW-1185">Reference proteome</keyword>
<proteinExistence type="predicted"/>
<feature type="compositionally biased region" description="Basic residues" evidence="1">
    <location>
        <begin position="81"/>
        <end position="91"/>
    </location>
</feature>
<dbReference type="Proteomes" id="UP000230423">
    <property type="component" value="Unassembled WGS sequence"/>
</dbReference>
<evidence type="ECO:0000313" key="2">
    <source>
        <dbReference type="EMBL" id="PIO73225.1"/>
    </source>
</evidence>
<reference evidence="2 3" key="1">
    <citation type="submission" date="2015-09" db="EMBL/GenBank/DDBJ databases">
        <title>Draft genome of the parasitic nematode Teladorsagia circumcincta isolate WARC Sus (inbred).</title>
        <authorList>
            <person name="Mitreva M."/>
        </authorList>
    </citation>
    <scope>NUCLEOTIDE SEQUENCE [LARGE SCALE GENOMIC DNA]</scope>
    <source>
        <strain evidence="2 3">S</strain>
    </source>
</reference>
<feature type="region of interest" description="Disordered" evidence="1">
    <location>
        <begin position="61"/>
        <end position="91"/>
    </location>
</feature>